<feature type="domain" description="Alcohol dehydrogenase-like C-terminal" evidence="4">
    <location>
        <begin position="50"/>
        <end position="155"/>
    </location>
</feature>
<dbReference type="PANTHER" id="PTHR42813">
    <property type="entry name" value="ZINC-TYPE ALCOHOL DEHYDROGENASE-LIKE"/>
    <property type="match status" value="1"/>
</dbReference>
<dbReference type="Proteomes" id="UP000321533">
    <property type="component" value="Chromosome"/>
</dbReference>
<dbReference type="EMBL" id="CP042435">
    <property type="protein sequence ID" value="QEC66789.1"/>
    <property type="molecule type" value="Genomic_DNA"/>
</dbReference>
<evidence type="ECO:0000259" key="4">
    <source>
        <dbReference type="Pfam" id="PF00107"/>
    </source>
</evidence>
<dbReference type="Pfam" id="PF00107">
    <property type="entry name" value="ADH_zinc_N"/>
    <property type="match status" value="1"/>
</dbReference>
<dbReference type="KEGG" id="pgin:FRZ67_05535"/>
<dbReference type="SUPFAM" id="SSF51735">
    <property type="entry name" value="NAD(P)-binding Rossmann-fold domains"/>
    <property type="match status" value="1"/>
</dbReference>
<accession>A0A5B8V6G0</accession>
<organism evidence="5 6">
    <name type="scientific">Panacibacter ginsenosidivorans</name>
    <dbReference type="NCBI Taxonomy" id="1813871"/>
    <lineage>
        <taxon>Bacteria</taxon>
        <taxon>Pseudomonadati</taxon>
        <taxon>Bacteroidota</taxon>
        <taxon>Chitinophagia</taxon>
        <taxon>Chitinophagales</taxon>
        <taxon>Chitinophagaceae</taxon>
        <taxon>Panacibacter</taxon>
    </lineage>
</organism>
<name>A0A5B8V6G0_9BACT</name>
<sequence>MADSTLLPLSNDLNEKKGLLLGDVFSTGYFCADNAGIKPKNVYAVVGCGPVGLMTIIAAKHLGAETVFAIDVVPERLAIAKQFGAVPLNPSLIDIKEEILNNTHGRGADAVMEVVGSSATLKMAIDLLRPGGTISSVGVHTANHFSFSPGEAYDKNLIYKSGRCPAHYYAEKLIREEVLQRYAIEDIITHQFLLQDGAKAYEVFDKKLDNCVKAILQIS</sequence>
<gene>
    <name evidence="5" type="ORF">FRZ67_05535</name>
</gene>
<dbReference type="GO" id="GO:0046872">
    <property type="term" value="F:metal ion binding"/>
    <property type="evidence" value="ECO:0007669"/>
    <property type="project" value="UniProtKB-KW"/>
</dbReference>
<evidence type="ECO:0000313" key="6">
    <source>
        <dbReference type="Proteomes" id="UP000321533"/>
    </source>
</evidence>
<dbReference type="InterPro" id="IPR013149">
    <property type="entry name" value="ADH-like_C"/>
</dbReference>
<evidence type="ECO:0000256" key="3">
    <source>
        <dbReference type="ARBA" id="ARBA00022833"/>
    </source>
</evidence>
<dbReference type="RefSeq" id="WP_147188589.1">
    <property type="nucleotide sequence ID" value="NZ_CP042435.1"/>
</dbReference>
<protein>
    <submittedName>
        <fullName evidence="5">Zinc-binding dehydrogenase</fullName>
    </submittedName>
</protein>
<keyword evidence="3" id="KW-0862">Zinc</keyword>
<evidence type="ECO:0000256" key="2">
    <source>
        <dbReference type="ARBA" id="ARBA00022723"/>
    </source>
</evidence>
<keyword evidence="2" id="KW-0479">Metal-binding</keyword>
<dbReference type="AlphaFoldDB" id="A0A5B8V6G0"/>
<reference evidence="5 6" key="1">
    <citation type="journal article" date="2016" name="Int. J. Syst. Evol. Microbiol.">
        <title>Panacibacter ginsenosidivorans gen. nov., sp. nov., with ginsenoside converting activity isolated from soil of a ginseng field.</title>
        <authorList>
            <person name="Siddiqi M.Z."/>
            <person name="Muhammad Shafi S."/>
            <person name="Choi K.D."/>
            <person name="Im W.T."/>
        </authorList>
    </citation>
    <scope>NUCLEOTIDE SEQUENCE [LARGE SCALE GENOMIC DNA]</scope>
    <source>
        <strain evidence="5 6">Gsoil1550</strain>
    </source>
</reference>
<dbReference type="Gene3D" id="3.40.50.720">
    <property type="entry name" value="NAD(P)-binding Rossmann-like Domain"/>
    <property type="match status" value="1"/>
</dbReference>
<dbReference type="InterPro" id="IPR036291">
    <property type="entry name" value="NAD(P)-bd_dom_sf"/>
</dbReference>
<dbReference type="PANTHER" id="PTHR42813:SF2">
    <property type="entry name" value="DEHYDROGENASE, ZINC-CONTAINING, PUTATIVE (AFU_ORTHOLOGUE AFUA_2G02810)-RELATED"/>
    <property type="match status" value="1"/>
</dbReference>
<evidence type="ECO:0000313" key="5">
    <source>
        <dbReference type="EMBL" id="QEC66789.1"/>
    </source>
</evidence>
<proteinExistence type="predicted"/>
<comment type="cofactor">
    <cofactor evidence="1">
        <name>Zn(2+)</name>
        <dbReference type="ChEBI" id="CHEBI:29105"/>
    </cofactor>
</comment>
<keyword evidence="6" id="KW-1185">Reference proteome</keyword>
<evidence type="ECO:0000256" key="1">
    <source>
        <dbReference type="ARBA" id="ARBA00001947"/>
    </source>
</evidence>
<dbReference type="Gene3D" id="3.90.180.10">
    <property type="entry name" value="Medium-chain alcohol dehydrogenases, catalytic domain"/>
    <property type="match status" value="1"/>
</dbReference>
<dbReference type="OrthoDB" id="9787435at2"/>